<dbReference type="InterPro" id="IPR001911">
    <property type="entry name" value="Ribosomal_bS21"/>
</dbReference>
<dbReference type="GO" id="GO:0006412">
    <property type="term" value="P:translation"/>
    <property type="evidence" value="ECO:0007669"/>
    <property type="project" value="InterPro"/>
</dbReference>
<keyword evidence="2" id="KW-0689">Ribosomal protein</keyword>
<dbReference type="EMBL" id="MHCA01000031">
    <property type="protein sequence ID" value="OGY11759.1"/>
    <property type="molecule type" value="Genomic_DNA"/>
</dbReference>
<evidence type="ECO:0000313" key="6">
    <source>
        <dbReference type="Proteomes" id="UP000178272"/>
    </source>
</evidence>
<proteinExistence type="inferred from homology"/>
<dbReference type="InterPro" id="IPR038380">
    <property type="entry name" value="Ribosomal_bS21_sf"/>
</dbReference>
<evidence type="ECO:0000256" key="2">
    <source>
        <dbReference type="ARBA" id="ARBA00022980"/>
    </source>
</evidence>
<accession>A0A1G1V8L6</accession>
<reference evidence="5 6" key="1">
    <citation type="journal article" date="2016" name="Nat. Commun.">
        <title>Thousands of microbial genomes shed light on interconnected biogeochemical processes in an aquifer system.</title>
        <authorList>
            <person name="Anantharaman K."/>
            <person name="Brown C.T."/>
            <person name="Hug L.A."/>
            <person name="Sharon I."/>
            <person name="Castelle C.J."/>
            <person name="Probst A.J."/>
            <person name="Thomas B.C."/>
            <person name="Singh A."/>
            <person name="Wilkins M.J."/>
            <person name="Karaoz U."/>
            <person name="Brodie E.L."/>
            <person name="Williams K.H."/>
            <person name="Hubbard S.S."/>
            <person name="Banfield J.F."/>
        </authorList>
    </citation>
    <scope>NUCLEOTIDE SEQUENCE [LARGE SCALE GENOMIC DNA]</scope>
</reference>
<comment type="similarity">
    <text evidence="1">Belongs to the bacterial ribosomal protein bS21 family.</text>
</comment>
<protein>
    <recommendedName>
        <fullName evidence="4">Small ribosomal subunit protein bS21</fullName>
    </recommendedName>
</protein>
<dbReference type="Pfam" id="PF01165">
    <property type="entry name" value="Ribosomal_S21"/>
    <property type="match status" value="1"/>
</dbReference>
<sequence>MVVVKPKPGESQDKMILRFRKKVVSSGLLLELRDRERHKTASERRKLKKYDIIHQRELEKKREAV</sequence>
<evidence type="ECO:0000313" key="5">
    <source>
        <dbReference type="EMBL" id="OGY11759.1"/>
    </source>
</evidence>
<dbReference type="GO" id="GO:0005840">
    <property type="term" value="C:ribosome"/>
    <property type="evidence" value="ECO:0007669"/>
    <property type="project" value="UniProtKB-KW"/>
</dbReference>
<name>A0A1G1V8L6_9BACT</name>
<dbReference type="Gene3D" id="1.20.5.1150">
    <property type="entry name" value="Ribosomal protein S8"/>
    <property type="match status" value="1"/>
</dbReference>
<evidence type="ECO:0000256" key="3">
    <source>
        <dbReference type="ARBA" id="ARBA00023274"/>
    </source>
</evidence>
<evidence type="ECO:0000256" key="1">
    <source>
        <dbReference type="ARBA" id="ARBA00006640"/>
    </source>
</evidence>
<keyword evidence="3" id="KW-0687">Ribonucleoprotein</keyword>
<dbReference type="GO" id="GO:0003735">
    <property type="term" value="F:structural constituent of ribosome"/>
    <property type="evidence" value="ECO:0007669"/>
    <property type="project" value="InterPro"/>
</dbReference>
<evidence type="ECO:0000256" key="4">
    <source>
        <dbReference type="ARBA" id="ARBA00035135"/>
    </source>
</evidence>
<comment type="caution">
    <text evidence="5">The sequence shown here is derived from an EMBL/GenBank/DDBJ whole genome shotgun (WGS) entry which is preliminary data.</text>
</comment>
<gene>
    <name evidence="5" type="ORF">A3F61_04160</name>
</gene>
<dbReference type="AlphaFoldDB" id="A0A1G1V8L6"/>
<dbReference type="Proteomes" id="UP000178272">
    <property type="component" value="Unassembled WGS sequence"/>
</dbReference>
<organism evidence="5 6">
    <name type="scientific">Candidatus Blackburnbacteria bacterium RIFCSPHIGHO2_12_FULL_41_13b</name>
    <dbReference type="NCBI Taxonomy" id="1797517"/>
    <lineage>
        <taxon>Bacteria</taxon>
        <taxon>Candidatus Blackburniibacteriota</taxon>
    </lineage>
</organism>
<dbReference type="GO" id="GO:1990904">
    <property type="term" value="C:ribonucleoprotein complex"/>
    <property type="evidence" value="ECO:0007669"/>
    <property type="project" value="UniProtKB-KW"/>
</dbReference>